<feature type="transmembrane region" description="Helical" evidence="7">
    <location>
        <begin position="398"/>
        <end position="421"/>
    </location>
</feature>
<gene>
    <name evidence="9" type="ordered locus">Ava_C0001</name>
</gene>
<feature type="transmembrane region" description="Helical" evidence="7">
    <location>
        <begin position="312"/>
        <end position="330"/>
    </location>
</feature>
<name>Q3M1N1_TRIV2</name>
<dbReference type="GO" id="GO:0022857">
    <property type="term" value="F:transmembrane transporter activity"/>
    <property type="evidence" value="ECO:0007669"/>
    <property type="project" value="InterPro"/>
</dbReference>
<keyword evidence="6 7" id="KW-0472">Membrane</keyword>
<protein>
    <submittedName>
        <fullName evidence="9">Major facilitator superfamily MFS_1</fullName>
    </submittedName>
</protein>
<dbReference type="InterPro" id="IPR036259">
    <property type="entry name" value="MFS_trans_sf"/>
</dbReference>
<evidence type="ECO:0000256" key="1">
    <source>
        <dbReference type="ARBA" id="ARBA00004651"/>
    </source>
</evidence>
<feature type="transmembrane region" description="Helical" evidence="7">
    <location>
        <begin position="105"/>
        <end position="133"/>
    </location>
</feature>
<evidence type="ECO:0000256" key="5">
    <source>
        <dbReference type="ARBA" id="ARBA00022989"/>
    </source>
</evidence>
<keyword evidence="5 7" id="KW-1133">Transmembrane helix</keyword>
<dbReference type="KEGG" id="ava:Ava_C0001"/>
<dbReference type="eggNOG" id="COG0477">
    <property type="taxonomic scope" value="Bacteria"/>
</dbReference>
<feature type="transmembrane region" description="Helical" evidence="7">
    <location>
        <begin position="258"/>
        <end position="280"/>
    </location>
</feature>
<dbReference type="PANTHER" id="PTHR43266:SF2">
    <property type="entry name" value="MAJOR FACILITATOR SUPERFAMILY (MFS) PROFILE DOMAIN-CONTAINING PROTEIN"/>
    <property type="match status" value="1"/>
</dbReference>
<feature type="transmembrane region" description="Helical" evidence="7">
    <location>
        <begin position="350"/>
        <end position="370"/>
    </location>
</feature>
<dbReference type="HOGENOM" id="CLU_034180_16_0_3"/>
<evidence type="ECO:0000256" key="3">
    <source>
        <dbReference type="ARBA" id="ARBA00022475"/>
    </source>
</evidence>
<sequence length="434" mass="46701">MPQFAVAQSMRVFTFIWFGQLVSLLGSSLTGFALGVWVYQRTGSVTQYALISLFSLLPGLLIAPLAGVLVDRWDRRWLMIFSDAGAGLGSLIIALLLWLGQLQVWQIYLIVAISSMFSAFQWPAYAAVTTLLVPKQHLGRANGMVQFAEAVSRLIAPALAGILVVSINLQGVILLDSVTFVLAIATQMLVRFPKIKTTIADVEKNKSLLGEAVSGWKYITTRPGLLALLIFFAIKNFLVGTVNVLITPLVLSFTSTTVLGTVLSIGGSGMLLGSCVMSFWGGSRRRIHAVLGFTLLGGLSIIMAGIKPAAPVFFAAAFTYFFGFPIVNSCDQAIWQSKVELAVQGRVFALRRMLTWGSLPLASLVAGPLADHVFEPLLVPGGLLAGNLGQIIGVGKGYGIALLFILMGILTMLATVSFYLYQPLRLLETQLPDA</sequence>
<dbReference type="GeneID" id="58727448"/>
<dbReference type="CDD" id="cd06173">
    <property type="entry name" value="MFS_MefA_like"/>
    <property type="match status" value="1"/>
</dbReference>
<evidence type="ECO:0000256" key="6">
    <source>
        <dbReference type="ARBA" id="ARBA00023136"/>
    </source>
</evidence>
<dbReference type="InterPro" id="IPR011701">
    <property type="entry name" value="MFS"/>
</dbReference>
<keyword evidence="9" id="KW-0614">Plasmid</keyword>
<feature type="transmembrane region" description="Helical" evidence="7">
    <location>
        <begin position="171"/>
        <end position="190"/>
    </location>
</feature>
<organism evidence="9 10">
    <name type="scientific">Trichormus variabilis (strain ATCC 29413 / PCC 7937)</name>
    <name type="common">Anabaena variabilis</name>
    <dbReference type="NCBI Taxonomy" id="240292"/>
    <lineage>
        <taxon>Bacteria</taxon>
        <taxon>Bacillati</taxon>
        <taxon>Cyanobacteriota</taxon>
        <taxon>Cyanophyceae</taxon>
        <taxon>Nostocales</taxon>
        <taxon>Nostocaceae</taxon>
        <taxon>Trichormus</taxon>
    </lineage>
</organism>
<evidence type="ECO:0000313" key="9">
    <source>
        <dbReference type="EMBL" id="ABA25090.1"/>
    </source>
</evidence>
<dbReference type="PANTHER" id="PTHR43266">
    <property type="entry name" value="MACROLIDE-EFFLUX PROTEIN"/>
    <property type="match status" value="1"/>
</dbReference>
<reference evidence="10" key="1">
    <citation type="journal article" date="2014" name="Stand. Genomic Sci.">
        <title>Complete genome sequence of Anabaena variabilis ATCC 29413.</title>
        <authorList>
            <person name="Thiel T."/>
            <person name="Pratte B.S."/>
            <person name="Zhong J."/>
            <person name="Goodwin L."/>
            <person name="Copeland A."/>
            <person name="Lucas S."/>
            <person name="Han C."/>
            <person name="Pitluck S."/>
            <person name="Land M.L."/>
            <person name="Kyrpides N.C."/>
            <person name="Woyke T."/>
        </authorList>
    </citation>
    <scope>NUCLEOTIDE SEQUENCE [LARGE SCALE GENOMIC DNA]</scope>
    <source>
        <strain evidence="10">ATCC 29413 / PCC 7937</strain>
    </source>
</reference>
<keyword evidence="2" id="KW-0813">Transport</keyword>
<dbReference type="PROSITE" id="PS50850">
    <property type="entry name" value="MFS"/>
    <property type="match status" value="1"/>
</dbReference>
<dbReference type="InterPro" id="IPR020846">
    <property type="entry name" value="MFS_dom"/>
</dbReference>
<dbReference type="GO" id="GO:0005886">
    <property type="term" value="C:plasma membrane"/>
    <property type="evidence" value="ECO:0007669"/>
    <property type="project" value="UniProtKB-SubCell"/>
</dbReference>
<feature type="transmembrane region" description="Helical" evidence="7">
    <location>
        <begin position="225"/>
        <end position="246"/>
    </location>
</feature>
<feature type="domain" description="Major facilitator superfamily (MFS) profile" evidence="8">
    <location>
        <begin position="1"/>
        <end position="194"/>
    </location>
</feature>
<keyword evidence="4 7" id="KW-0812">Transmembrane</keyword>
<feature type="transmembrane region" description="Helical" evidence="7">
    <location>
        <begin position="12"/>
        <end position="39"/>
    </location>
</feature>
<dbReference type="Pfam" id="PF07690">
    <property type="entry name" value="MFS_1"/>
    <property type="match status" value="1"/>
</dbReference>
<evidence type="ECO:0000256" key="4">
    <source>
        <dbReference type="ARBA" id="ARBA00022692"/>
    </source>
</evidence>
<dbReference type="Gene3D" id="1.20.1250.20">
    <property type="entry name" value="MFS general substrate transporter like domains"/>
    <property type="match status" value="1"/>
</dbReference>
<dbReference type="AlphaFoldDB" id="Q3M1N1"/>
<geneLocation type="plasmid" evidence="10">
    <name>pAnaC</name>
</geneLocation>
<dbReference type="SUPFAM" id="SSF103473">
    <property type="entry name" value="MFS general substrate transporter"/>
    <property type="match status" value="1"/>
</dbReference>
<keyword evidence="3" id="KW-1003">Cell membrane</keyword>
<feature type="transmembrane region" description="Helical" evidence="7">
    <location>
        <begin position="77"/>
        <end position="99"/>
    </location>
</feature>
<comment type="subcellular location">
    <subcellularLocation>
        <location evidence="1">Cell membrane</location>
        <topology evidence="1">Multi-pass membrane protein</topology>
    </subcellularLocation>
</comment>
<feature type="transmembrane region" description="Helical" evidence="7">
    <location>
        <begin position="287"/>
        <end position="306"/>
    </location>
</feature>
<evidence type="ECO:0000259" key="8">
    <source>
        <dbReference type="PROSITE" id="PS50850"/>
    </source>
</evidence>
<feature type="transmembrane region" description="Helical" evidence="7">
    <location>
        <begin position="45"/>
        <end position="70"/>
    </location>
</feature>
<accession>Q3M1N1</accession>
<dbReference type="RefSeq" id="WP_011316899.1">
    <property type="nucleotide sequence ID" value="NC_007412.1"/>
</dbReference>
<dbReference type="Proteomes" id="UP000002533">
    <property type="component" value="Plasmid pAnaC"/>
</dbReference>
<evidence type="ECO:0000313" key="10">
    <source>
        <dbReference type="Proteomes" id="UP000002533"/>
    </source>
</evidence>
<proteinExistence type="predicted"/>
<evidence type="ECO:0000256" key="2">
    <source>
        <dbReference type="ARBA" id="ARBA00022448"/>
    </source>
</evidence>
<dbReference type="EMBL" id="CP000121">
    <property type="protein sequence ID" value="ABA25090.1"/>
    <property type="molecule type" value="Genomic_DNA"/>
</dbReference>
<evidence type="ECO:0000256" key="7">
    <source>
        <dbReference type="SAM" id="Phobius"/>
    </source>
</evidence>